<evidence type="ECO:0000256" key="2">
    <source>
        <dbReference type="ARBA" id="ARBA00022741"/>
    </source>
</evidence>
<keyword evidence="4" id="KW-0206">Cytoskeleton</keyword>
<feature type="compositionally biased region" description="Low complexity" evidence="7">
    <location>
        <begin position="102"/>
        <end position="113"/>
    </location>
</feature>
<dbReference type="InterPro" id="IPR001752">
    <property type="entry name" value="Kinesin_motor_dom"/>
</dbReference>
<comment type="subcellular location">
    <subcellularLocation>
        <location evidence="1">Cytoplasm</location>
        <location evidence="1">Cytoskeleton</location>
    </subcellularLocation>
</comment>
<dbReference type="Gene3D" id="3.40.850.10">
    <property type="entry name" value="Kinesin motor domain"/>
    <property type="match status" value="1"/>
</dbReference>
<evidence type="ECO:0000256" key="6">
    <source>
        <dbReference type="SAM" id="Coils"/>
    </source>
</evidence>
<feature type="region of interest" description="Disordered" evidence="7">
    <location>
        <begin position="79"/>
        <end position="113"/>
    </location>
</feature>
<dbReference type="GO" id="GO:0007018">
    <property type="term" value="P:microtubule-based movement"/>
    <property type="evidence" value="ECO:0007669"/>
    <property type="project" value="InterPro"/>
</dbReference>
<keyword evidence="3 5" id="KW-0067">ATP-binding</keyword>
<evidence type="ECO:0000256" key="1">
    <source>
        <dbReference type="ARBA" id="ARBA00004245"/>
    </source>
</evidence>
<keyword evidence="4" id="KW-0963">Cytoplasm</keyword>
<evidence type="ECO:0000256" key="4">
    <source>
        <dbReference type="ARBA" id="ARBA00023212"/>
    </source>
</evidence>
<keyword evidence="9" id="KW-1185">Reference proteome</keyword>
<dbReference type="SMART" id="SM00129">
    <property type="entry name" value="KISc"/>
    <property type="match status" value="1"/>
</dbReference>
<feature type="coiled-coil region" evidence="6">
    <location>
        <begin position="237"/>
        <end position="292"/>
    </location>
</feature>
<keyword evidence="6" id="KW-0175">Coiled coil</keyword>
<evidence type="ECO:0000313" key="10">
    <source>
        <dbReference type="WBParaSite" id="Hba_16410"/>
    </source>
</evidence>
<dbReference type="AlphaFoldDB" id="A0A1I7XFF9"/>
<dbReference type="PRINTS" id="PR00380">
    <property type="entry name" value="KINESINHEAVY"/>
</dbReference>
<dbReference type="WBParaSite" id="Hba_16410">
    <property type="protein sequence ID" value="Hba_16410"/>
    <property type="gene ID" value="Hba_16410"/>
</dbReference>
<dbReference type="PANTHER" id="PTHR47972">
    <property type="entry name" value="KINESIN-LIKE PROTEIN KLP-3"/>
    <property type="match status" value="1"/>
</dbReference>
<reference evidence="10" key="1">
    <citation type="submission" date="2016-11" db="UniProtKB">
        <authorList>
            <consortium name="WormBaseParasite"/>
        </authorList>
    </citation>
    <scope>IDENTIFICATION</scope>
</reference>
<feature type="binding site" evidence="5">
    <location>
        <begin position="342"/>
        <end position="349"/>
    </location>
    <ligand>
        <name>ATP</name>
        <dbReference type="ChEBI" id="CHEBI:30616"/>
    </ligand>
</feature>
<dbReference type="InterPro" id="IPR027417">
    <property type="entry name" value="P-loop_NTPase"/>
</dbReference>
<feature type="region of interest" description="Disordered" evidence="7">
    <location>
        <begin position="1"/>
        <end position="29"/>
    </location>
</feature>
<evidence type="ECO:0000259" key="8">
    <source>
        <dbReference type="PROSITE" id="PS50067"/>
    </source>
</evidence>
<feature type="domain" description="Kinesin motor" evidence="8">
    <location>
        <begin position="274"/>
        <end position="503"/>
    </location>
</feature>
<organism evidence="9 10">
    <name type="scientific">Heterorhabditis bacteriophora</name>
    <name type="common">Entomopathogenic nematode worm</name>
    <dbReference type="NCBI Taxonomy" id="37862"/>
    <lineage>
        <taxon>Eukaryota</taxon>
        <taxon>Metazoa</taxon>
        <taxon>Ecdysozoa</taxon>
        <taxon>Nematoda</taxon>
        <taxon>Chromadorea</taxon>
        <taxon>Rhabditida</taxon>
        <taxon>Rhabditina</taxon>
        <taxon>Rhabditomorpha</taxon>
        <taxon>Strongyloidea</taxon>
        <taxon>Heterorhabditidae</taxon>
        <taxon>Heterorhabditis</taxon>
    </lineage>
</organism>
<dbReference type="InterPro" id="IPR036961">
    <property type="entry name" value="Kinesin_motor_dom_sf"/>
</dbReference>
<comment type="similarity">
    <text evidence="5">Belongs to the TRAFAC class myosin-kinesin ATPase superfamily. Kinesin family.</text>
</comment>
<dbReference type="GO" id="GO:0008017">
    <property type="term" value="F:microtubule binding"/>
    <property type="evidence" value="ECO:0007669"/>
    <property type="project" value="InterPro"/>
</dbReference>
<name>A0A1I7XFF9_HETBA</name>
<dbReference type="PROSITE" id="PS50067">
    <property type="entry name" value="KINESIN_MOTOR_2"/>
    <property type="match status" value="1"/>
</dbReference>
<dbReference type="GO" id="GO:0003777">
    <property type="term" value="F:microtubule motor activity"/>
    <property type="evidence" value="ECO:0007669"/>
    <property type="project" value="InterPro"/>
</dbReference>
<protein>
    <submittedName>
        <fullName evidence="10">Kinesin motor domain-containing protein</fullName>
    </submittedName>
</protein>
<keyword evidence="5" id="KW-0505">Motor protein</keyword>
<accession>A0A1I7XFF9</accession>
<dbReference type="SUPFAM" id="SSF52540">
    <property type="entry name" value="P-loop containing nucleoside triphosphate hydrolases"/>
    <property type="match status" value="1"/>
</dbReference>
<dbReference type="PANTHER" id="PTHR47972:SF30">
    <property type="entry name" value="KINESIN MOTOR DOMAIN-CONTAINING PROTEIN"/>
    <property type="match status" value="1"/>
</dbReference>
<dbReference type="Pfam" id="PF00225">
    <property type="entry name" value="Kinesin"/>
    <property type="match status" value="1"/>
</dbReference>
<evidence type="ECO:0000313" key="9">
    <source>
        <dbReference type="Proteomes" id="UP000095283"/>
    </source>
</evidence>
<keyword evidence="2 5" id="KW-0547">Nucleotide-binding</keyword>
<evidence type="ECO:0000256" key="7">
    <source>
        <dbReference type="SAM" id="MobiDB-lite"/>
    </source>
</evidence>
<dbReference type="GO" id="GO:0005524">
    <property type="term" value="F:ATP binding"/>
    <property type="evidence" value="ECO:0007669"/>
    <property type="project" value="UniProtKB-UniRule"/>
</dbReference>
<dbReference type="GO" id="GO:0015630">
    <property type="term" value="C:microtubule cytoskeleton"/>
    <property type="evidence" value="ECO:0007669"/>
    <property type="project" value="TreeGrafter"/>
</dbReference>
<evidence type="ECO:0000256" key="5">
    <source>
        <dbReference type="PROSITE-ProRule" id="PRU00283"/>
    </source>
</evidence>
<evidence type="ECO:0000256" key="3">
    <source>
        <dbReference type="ARBA" id="ARBA00022840"/>
    </source>
</evidence>
<proteinExistence type="inferred from homology"/>
<sequence>MSHQQSVRRTGPLSSCMPVNLNRSNIPTPVRTSSEVKAARNLKRQSINNLNKTSAIPTKKAISAHASFCLNRGLKSDVTRPLPSSRTTGRATMATPGYLGPTGTSASRGRTTSAASSTIPQCVSTRKSSSVGVFYIQFLHLISVYTTHFKYIKIIHIALVRRSSSLPRESDEILALRGRTMQLETELHMAQTSLGQQDKMYQQMINNLNETIVKNNMEIVNMKMDLDNEKRKLIAVQEAFDAERHRMQNDLNNLDSELLNTRDKLNSTEHNLQKKINELREKDNHMRELHNTVVDLKGKSSAIYEFQRVFGPNVNQCRVFNEIEELILSCLHGYNVSIIAYGQTGSGKTHTMIGGEGDAAGIIPRAIEFLFKSKDELADLDWSYEFSASFLEVYNEEVYDLLGERKKLDIKMGSGCASVAGLSYKDIACAEDIETVLLIADRNRSVATTKCNEQSSRSHAVFELRIKANNRITGTVSSHYLHFYIQYFKMSLTKIGSAKKQEQ</sequence>
<dbReference type="InterPro" id="IPR027640">
    <property type="entry name" value="Kinesin-like_fam"/>
</dbReference>
<dbReference type="Proteomes" id="UP000095283">
    <property type="component" value="Unplaced"/>
</dbReference>